<dbReference type="RefSeq" id="XP_001597320.1">
    <property type="nucleotide sequence ID" value="XM_001597270.1"/>
</dbReference>
<sequence length="53" mass="5697">MTGPFSVASGAVGVISLGLQVSRSLVKCCSQYKNFNKDIITFKFKAETLNAIL</sequence>
<dbReference type="AlphaFoldDB" id="A7E886"/>
<keyword evidence="2" id="KW-1185">Reference proteome</keyword>
<dbReference type="HOGENOM" id="CLU_3070075_0_0_1"/>
<evidence type="ECO:0000313" key="1">
    <source>
        <dbReference type="EMBL" id="EDN96588.1"/>
    </source>
</evidence>
<proteinExistence type="predicted"/>
<dbReference type="KEGG" id="ssl:SS1G_01514"/>
<reference evidence="2" key="1">
    <citation type="journal article" date="2011" name="PLoS Genet.">
        <title>Genomic analysis of the necrotrophic fungal pathogens Sclerotinia sclerotiorum and Botrytis cinerea.</title>
        <authorList>
            <person name="Amselem J."/>
            <person name="Cuomo C.A."/>
            <person name="van Kan J.A."/>
            <person name="Viaud M."/>
            <person name="Benito E.P."/>
            <person name="Couloux A."/>
            <person name="Coutinho P.M."/>
            <person name="de Vries R.P."/>
            <person name="Dyer P.S."/>
            <person name="Fillinger S."/>
            <person name="Fournier E."/>
            <person name="Gout L."/>
            <person name="Hahn M."/>
            <person name="Kohn L."/>
            <person name="Lapalu N."/>
            <person name="Plummer K.M."/>
            <person name="Pradier J.M."/>
            <person name="Quevillon E."/>
            <person name="Sharon A."/>
            <person name="Simon A."/>
            <person name="ten Have A."/>
            <person name="Tudzynski B."/>
            <person name="Tudzynski P."/>
            <person name="Wincker P."/>
            <person name="Andrew M."/>
            <person name="Anthouard V."/>
            <person name="Beever R.E."/>
            <person name="Beffa R."/>
            <person name="Benoit I."/>
            <person name="Bouzid O."/>
            <person name="Brault B."/>
            <person name="Chen Z."/>
            <person name="Choquer M."/>
            <person name="Collemare J."/>
            <person name="Cotton P."/>
            <person name="Danchin E.G."/>
            <person name="Da Silva C."/>
            <person name="Gautier A."/>
            <person name="Giraud C."/>
            <person name="Giraud T."/>
            <person name="Gonzalez C."/>
            <person name="Grossetete S."/>
            <person name="Guldener U."/>
            <person name="Henrissat B."/>
            <person name="Howlett B.J."/>
            <person name="Kodira C."/>
            <person name="Kretschmer M."/>
            <person name="Lappartient A."/>
            <person name="Leroch M."/>
            <person name="Levis C."/>
            <person name="Mauceli E."/>
            <person name="Neuveglise C."/>
            <person name="Oeser B."/>
            <person name="Pearson M."/>
            <person name="Poulain J."/>
            <person name="Poussereau N."/>
            <person name="Quesneville H."/>
            <person name="Rascle C."/>
            <person name="Schumacher J."/>
            <person name="Segurens B."/>
            <person name="Sexton A."/>
            <person name="Silva E."/>
            <person name="Sirven C."/>
            <person name="Soanes D.M."/>
            <person name="Talbot N.J."/>
            <person name="Templeton M."/>
            <person name="Yandava C."/>
            <person name="Yarden O."/>
            <person name="Zeng Q."/>
            <person name="Rollins J.A."/>
            <person name="Lebrun M.H."/>
            <person name="Dickman M."/>
        </authorList>
    </citation>
    <scope>NUCLEOTIDE SEQUENCE [LARGE SCALE GENOMIC DNA]</scope>
    <source>
        <strain evidence="2">ATCC 18683 / 1980 / Ss-1</strain>
    </source>
</reference>
<accession>A7E886</accession>
<name>A7E886_SCLS1</name>
<dbReference type="GeneID" id="5493977"/>
<evidence type="ECO:0000313" key="2">
    <source>
        <dbReference type="Proteomes" id="UP000001312"/>
    </source>
</evidence>
<dbReference type="InParanoid" id="A7E886"/>
<protein>
    <submittedName>
        <fullName evidence="1">Uncharacterized protein</fullName>
    </submittedName>
</protein>
<organism evidence="1 2">
    <name type="scientific">Sclerotinia sclerotiorum (strain ATCC 18683 / 1980 / Ss-1)</name>
    <name type="common">White mold</name>
    <name type="synonym">Whetzelinia sclerotiorum</name>
    <dbReference type="NCBI Taxonomy" id="665079"/>
    <lineage>
        <taxon>Eukaryota</taxon>
        <taxon>Fungi</taxon>
        <taxon>Dikarya</taxon>
        <taxon>Ascomycota</taxon>
        <taxon>Pezizomycotina</taxon>
        <taxon>Leotiomycetes</taxon>
        <taxon>Helotiales</taxon>
        <taxon>Sclerotiniaceae</taxon>
        <taxon>Sclerotinia</taxon>
    </lineage>
</organism>
<gene>
    <name evidence="1" type="ORF">SS1G_01514</name>
</gene>
<dbReference type="Proteomes" id="UP000001312">
    <property type="component" value="Unassembled WGS sequence"/>
</dbReference>
<dbReference type="EMBL" id="CH476622">
    <property type="protein sequence ID" value="EDN96588.1"/>
    <property type="molecule type" value="Genomic_DNA"/>
</dbReference>